<evidence type="ECO:0000256" key="2">
    <source>
        <dbReference type="ARBA" id="ARBA00007401"/>
    </source>
</evidence>
<evidence type="ECO:0000259" key="8">
    <source>
        <dbReference type="Pfam" id="PF17753"/>
    </source>
</evidence>
<protein>
    <recommendedName>
        <fullName evidence="3">beta-mannosidase</fullName>
        <ecNumber evidence="3">3.2.1.25</ecNumber>
    </recommendedName>
</protein>
<dbReference type="AlphaFoldDB" id="A0A1I4RUL8"/>
<comment type="similarity">
    <text evidence="2">Belongs to the glycosyl hydrolase 2 family.</text>
</comment>
<evidence type="ECO:0000313" key="10">
    <source>
        <dbReference type="EMBL" id="PKR88039.1"/>
    </source>
</evidence>
<gene>
    <name evidence="10" type="ORF">CXZ10_16405</name>
</gene>
<evidence type="ECO:0000256" key="3">
    <source>
        <dbReference type="ARBA" id="ARBA00012754"/>
    </source>
</evidence>
<dbReference type="EMBL" id="PJNW01000014">
    <property type="protein sequence ID" value="PKR88039.1"/>
    <property type="molecule type" value="Genomic_DNA"/>
</dbReference>
<dbReference type="GO" id="GO:0006516">
    <property type="term" value="P:glycoprotein catabolic process"/>
    <property type="evidence" value="ECO:0007669"/>
    <property type="project" value="TreeGrafter"/>
</dbReference>
<dbReference type="OrthoDB" id="9758603at2"/>
<dbReference type="EC" id="3.2.1.25" evidence="3"/>
<dbReference type="InterPro" id="IPR006102">
    <property type="entry name" value="Ig-like_GH2"/>
</dbReference>
<evidence type="ECO:0000259" key="7">
    <source>
        <dbReference type="Pfam" id="PF00703"/>
    </source>
</evidence>
<dbReference type="GO" id="GO:0004567">
    <property type="term" value="F:beta-mannosidase activity"/>
    <property type="evidence" value="ECO:0007669"/>
    <property type="project" value="UniProtKB-EC"/>
</dbReference>
<dbReference type="Gene3D" id="2.60.120.260">
    <property type="entry name" value="Galactose-binding domain-like"/>
    <property type="match status" value="1"/>
</dbReference>
<comment type="catalytic activity">
    <reaction evidence="1">
        <text>Hydrolysis of terminal, non-reducing beta-D-mannose residues in beta-D-mannosides.</text>
        <dbReference type="EC" id="3.2.1.25"/>
    </reaction>
</comment>
<dbReference type="InterPro" id="IPR054593">
    <property type="entry name" value="Beta-mannosidase-like_N2"/>
</dbReference>
<feature type="domain" description="Beta-mannosidase-like galactose-binding" evidence="9">
    <location>
        <begin position="17"/>
        <end position="186"/>
    </location>
</feature>
<dbReference type="SUPFAM" id="SSF51445">
    <property type="entry name" value="(Trans)glycosidases"/>
    <property type="match status" value="1"/>
</dbReference>
<dbReference type="InterPro" id="IPR017853">
    <property type="entry name" value="GH"/>
</dbReference>
<dbReference type="PANTHER" id="PTHR43730">
    <property type="entry name" value="BETA-MANNOSIDASE"/>
    <property type="match status" value="1"/>
</dbReference>
<evidence type="ECO:0000256" key="6">
    <source>
        <dbReference type="ARBA" id="ARBA00023295"/>
    </source>
</evidence>
<evidence type="ECO:0000256" key="4">
    <source>
        <dbReference type="ARBA" id="ARBA00022801"/>
    </source>
</evidence>
<dbReference type="Gene3D" id="2.60.40.10">
    <property type="entry name" value="Immunoglobulins"/>
    <property type="match status" value="2"/>
</dbReference>
<dbReference type="InterPro" id="IPR050887">
    <property type="entry name" value="Beta-mannosidase_GH2"/>
</dbReference>
<dbReference type="Proteomes" id="UP000233491">
    <property type="component" value="Unassembled WGS sequence"/>
</dbReference>
<evidence type="ECO:0000259" key="9">
    <source>
        <dbReference type="Pfam" id="PF22666"/>
    </source>
</evidence>
<reference evidence="10 11" key="1">
    <citation type="submission" date="2017-12" db="EMBL/GenBank/DDBJ databases">
        <title>Anaerobic carbon monoxide metabolism by Pleomorphomonas carboxyditropha sp. nov., a new mesophilic hydrogenogenic carboxidotroph.</title>
        <authorList>
            <person name="Esquivel-Elizondo S."/>
            <person name="Krajmalnik-Brown R."/>
        </authorList>
    </citation>
    <scope>NUCLEOTIDE SEQUENCE [LARGE SCALE GENOMIC DNA]</scope>
    <source>
        <strain evidence="10 11">R5-392</strain>
    </source>
</reference>
<dbReference type="FunFam" id="3.20.20.80:FF:000050">
    <property type="entry name" value="Beta-mannosidase B"/>
    <property type="match status" value="1"/>
</dbReference>
<feature type="domain" description="Beta-mannosidase Ig-fold" evidence="8">
    <location>
        <begin position="738"/>
        <end position="816"/>
    </location>
</feature>
<keyword evidence="4" id="KW-0378">Hydrolase</keyword>
<dbReference type="InterPro" id="IPR013783">
    <property type="entry name" value="Ig-like_fold"/>
</dbReference>
<organism evidence="10 11">
    <name type="scientific">Pleomorphomonas diazotrophica</name>
    <dbReference type="NCBI Taxonomy" id="1166257"/>
    <lineage>
        <taxon>Bacteria</taxon>
        <taxon>Pseudomonadati</taxon>
        <taxon>Pseudomonadota</taxon>
        <taxon>Alphaproteobacteria</taxon>
        <taxon>Hyphomicrobiales</taxon>
        <taxon>Pleomorphomonadaceae</taxon>
        <taxon>Pleomorphomonas</taxon>
    </lineage>
</organism>
<evidence type="ECO:0000256" key="1">
    <source>
        <dbReference type="ARBA" id="ARBA00000829"/>
    </source>
</evidence>
<feature type="domain" description="Glycoside hydrolase family 2 immunoglobulin-like beta-sandwich" evidence="7">
    <location>
        <begin position="200"/>
        <end position="296"/>
    </location>
</feature>
<dbReference type="Pfam" id="PF00703">
    <property type="entry name" value="Glyco_hydro_2"/>
    <property type="match status" value="1"/>
</dbReference>
<dbReference type="GO" id="GO:0005975">
    <property type="term" value="P:carbohydrate metabolic process"/>
    <property type="evidence" value="ECO:0007669"/>
    <property type="project" value="InterPro"/>
</dbReference>
<dbReference type="PANTHER" id="PTHR43730:SF1">
    <property type="entry name" value="BETA-MANNOSIDASE"/>
    <property type="match status" value="1"/>
</dbReference>
<dbReference type="Gene3D" id="3.20.20.80">
    <property type="entry name" value="Glycosidases"/>
    <property type="match status" value="1"/>
</dbReference>
<proteinExistence type="inferred from homology"/>
<keyword evidence="11" id="KW-1185">Reference proteome</keyword>
<dbReference type="SUPFAM" id="SSF49785">
    <property type="entry name" value="Galactose-binding domain-like"/>
    <property type="match status" value="1"/>
</dbReference>
<evidence type="ECO:0000313" key="11">
    <source>
        <dbReference type="Proteomes" id="UP000233491"/>
    </source>
</evidence>
<dbReference type="InterPro" id="IPR008979">
    <property type="entry name" value="Galactose-bd-like_sf"/>
</dbReference>
<keyword evidence="6" id="KW-0326">Glycosidase</keyword>
<sequence length="828" mass="92120">MADLVNRAAAKDLAGNWTLHATDESISVPFPLPGDALSALIAAGVLPDPYVGENELVVRWPAERDWIARRSFSMDADELGHPWAIYADGLDTVAEVWINGQPVLAAANMFRPHRAEVGSALRPGDNEIEIVFRSNVKAAIEAAARQPYEQPYSAQMQATPHINLLRKVQCHAGWDWNIAMMPFGLYGDIRLERADLPSITYVQHRQRHDAATGAVDVDVEVRIQAKAACNELLTIQLGDEKVSLQVTCSAGNTVAEATLRVENPRIWWPAGSGEQPLYDLTVTLGGTAHRQRIGLRRIEVVTKRDEIGVPLTVRVNGLDLFCRGANWIPGDALPSRITPDAVRPQLEDAVAVGMNMLRVWGGGQYEPDWFYDLCDELGILIWQDMMFGCALYPADNAFLAEVDREIEHQVRRLSHHASITLYCGDNEVIGALTWFEVARANRDRYLVAYDRLSRTIELAAHRADPDRLFWPSSPSKGPMDFGDAWKAEGSGDQHMWDVWHAGKSFAAYRGVRPRFASEFGFQSFVSLSTLRRYIEEEDLDIASPAMELHQKNAGGNARIVETISRYFRFPKNFENVVYLSQVQQGLAMKIAIDFWRSIKPECMGALYWQLNDTYPVASWSSIEYGGRWKLLHSMARRFFAPTNVVAIPSADTSTVELFGVNDTRSEVVMAGKAFWLAVDGSRRPVGEFIKTVPIDRAVSLLAIPANGSPDEVLCFTWSDPSGEHSDHHAVSPYKALRLRDPGLVVEAAKLGAGEWRFTITATTAPAFYVSLETDPYGVFSDNAVLVTPEAPVEIVWTSRSGDVDPVDSLVVRDLRSSYRPSEAVIRRA</sequence>
<dbReference type="RefSeq" id="WP_101290442.1">
    <property type="nucleotide sequence ID" value="NZ_FOUQ01000002.1"/>
</dbReference>
<keyword evidence="5" id="KW-0325">Glycoprotein</keyword>
<name>A0A1I4RUL8_9HYPH</name>
<comment type="caution">
    <text evidence="10">The sequence shown here is derived from an EMBL/GenBank/DDBJ whole genome shotgun (WGS) entry which is preliminary data.</text>
</comment>
<dbReference type="Pfam" id="PF22666">
    <property type="entry name" value="Glyco_hydro_2_N2"/>
    <property type="match status" value="1"/>
</dbReference>
<dbReference type="InterPro" id="IPR036156">
    <property type="entry name" value="Beta-gal/glucu_dom_sf"/>
</dbReference>
<accession>A0A1I4RUL8</accession>
<dbReference type="SUPFAM" id="SSF49303">
    <property type="entry name" value="beta-Galactosidase/glucuronidase domain"/>
    <property type="match status" value="2"/>
</dbReference>
<dbReference type="Pfam" id="PF17753">
    <property type="entry name" value="Ig_mannosidase"/>
    <property type="match status" value="1"/>
</dbReference>
<dbReference type="InterPro" id="IPR041625">
    <property type="entry name" value="Beta-mannosidase_Ig"/>
</dbReference>
<evidence type="ECO:0000256" key="5">
    <source>
        <dbReference type="ARBA" id="ARBA00023180"/>
    </source>
</evidence>